<reference evidence="3" key="4">
    <citation type="submission" date="2025-09" db="UniProtKB">
        <authorList>
            <consortium name="Ensembl"/>
        </authorList>
    </citation>
    <scope>IDENTIFICATION</scope>
</reference>
<keyword evidence="4" id="KW-1185">Reference proteome</keyword>
<dbReference type="EMBL" id="EAAA01001971">
    <property type="status" value="NOT_ANNOTATED_CDS"/>
    <property type="molecule type" value="Genomic_DNA"/>
</dbReference>
<dbReference type="AlphaFoldDB" id="F7BA95"/>
<evidence type="ECO:0000256" key="2">
    <source>
        <dbReference type="SAM" id="MobiDB-lite"/>
    </source>
</evidence>
<sequence length="140" mass="15723">MGGRSPLVAQHLYMKHLRNKELVGRSMRRTEVLQQQVDGMTFNDVIMKSKKTIKGLHAQRERSDDAAQKEIAKVHAGKRRAIKKIEALQKSLTDPLEIKIRSDKVLDQALEKGSHRPTTYVSSKAPSNHSALLKEDAGDT</sequence>
<evidence type="ECO:0000313" key="4">
    <source>
        <dbReference type="Proteomes" id="UP000008144"/>
    </source>
</evidence>
<dbReference type="InParanoid" id="F7BA95"/>
<dbReference type="PANTHER" id="PTHR33560:SF2">
    <property type="entry name" value="PROTEIN FAM227B"/>
    <property type="match status" value="1"/>
</dbReference>
<evidence type="ECO:0000313" key="3">
    <source>
        <dbReference type="Ensembl" id="ENSCINP00000006888.3"/>
    </source>
</evidence>
<dbReference type="InterPro" id="IPR029417">
    <property type="entry name" value="FAM227"/>
</dbReference>
<proteinExistence type="inferred from homology"/>
<dbReference type="EMBL" id="EAAA01001972">
    <property type="status" value="NOT_ANNOTATED_CDS"/>
    <property type="molecule type" value="Genomic_DNA"/>
</dbReference>
<feature type="compositionally biased region" description="Polar residues" evidence="2">
    <location>
        <begin position="116"/>
        <end position="130"/>
    </location>
</feature>
<dbReference type="EMBL" id="EAAA01001973">
    <property type="status" value="NOT_ANNOTATED_CDS"/>
    <property type="molecule type" value="Genomic_DNA"/>
</dbReference>
<dbReference type="GeneTree" id="ENSGT00660000096837"/>
<accession>F7BA95</accession>
<reference evidence="4" key="1">
    <citation type="journal article" date="2002" name="Science">
        <title>The draft genome of Ciona intestinalis: insights into chordate and vertebrate origins.</title>
        <authorList>
            <person name="Dehal P."/>
            <person name="Satou Y."/>
            <person name="Campbell R.K."/>
            <person name="Chapman J."/>
            <person name="Degnan B."/>
            <person name="De Tomaso A."/>
            <person name="Davidson B."/>
            <person name="Di Gregorio A."/>
            <person name="Gelpke M."/>
            <person name="Goodstein D.M."/>
            <person name="Harafuji N."/>
            <person name="Hastings K.E."/>
            <person name="Ho I."/>
            <person name="Hotta K."/>
            <person name="Huang W."/>
            <person name="Kawashima T."/>
            <person name="Lemaire P."/>
            <person name="Martinez D."/>
            <person name="Meinertzhagen I.A."/>
            <person name="Necula S."/>
            <person name="Nonaka M."/>
            <person name="Putnam N."/>
            <person name="Rash S."/>
            <person name="Saiga H."/>
            <person name="Satake M."/>
            <person name="Terry A."/>
            <person name="Yamada L."/>
            <person name="Wang H.G."/>
            <person name="Awazu S."/>
            <person name="Azumi K."/>
            <person name="Boore J."/>
            <person name="Branno M."/>
            <person name="Chin-Bow S."/>
            <person name="DeSantis R."/>
            <person name="Doyle S."/>
            <person name="Francino P."/>
            <person name="Keys D.N."/>
            <person name="Haga S."/>
            <person name="Hayashi H."/>
            <person name="Hino K."/>
            <person name="Imai K.S."/>
            <person name="Inaba K."/>
            <person name="Kano S."/>
            <person name="Kobayashi K."/>
            <person name="Kobayashi M."/>
            <person name="Lee B.I."/>
            <person name="Makabe K.W."/>
            <person name="Manohar C."/>
            <person name="Matassi G."/>
            <person name="Medina M."/>
            <person name="Mochizuki Y."/>
            <person name="Mount S."/>
            <person name="Morishita T."/>
            <person name="Miura S."/>
            <person name="Nakayama A."/>
            <person name="Nishizaka S."/>
            <person name="Nomoto H."/>
            <person name="Ohta F."/>
            <person name="Oishi K."/>
            <person name="Rigoutsos I."/>
            <person name="Sano M."/>
            <person name="Sasaki A."/>
            <person name="Sasakura Y."/>
            <person name="Shoguchi E."/>
            <person name="Shin-i T."/>
            <person name="Spagnuolo A."/>
            <person name="Stainier D."/>
            <person name="Suzuki M.M."/>
            <person name="Tassy O."/>
            <person name="Takatori N."/>
            <person name="Tokuoka M."/>
            <person name="Yagi K."/>
            <person name="Yoshizaki F."/>
            <person name="Wada S."/>
            <person name="Zhang C."/>
            <person name="Hyatt P.D."/>
            <person name="Larimer F."/>
            <person name="Detter C."/>
            <person name="Doggett N."/>
            <person name="Glavina T."/>
            <person name="Hawkins T."/>
            <person name="Richardson P."/>
            <person name="Lucas S."/>
            <person name="Kohara Y."/>
            <person name="Levine M."/>
            <person name="Satoh N."/>
            <person name="Rokhsar D.S."/>
        </authorList>
    </citation>
    <scope>NUCLEOTIDE SEQUENCE [LARGE SCALE GENOMIC DNA]</scope>
</reference>
<dbReference type="Proteomes" id="UP000008144">
    <property type="component" value="Chromosome 4"/>
</dbReference>
<feature type="region of interest" description="Disordered" evidence="2">
    <location>
        <begin position="110"/>
        <end position="140"/>
    </location>
</feature>
<evidence type="ECO:0000256" key="1">
    <source>
        <dbReference type="ARBA" id="ARBA00008666"/>
    </source>
</evidence>
<name>F7BA95_CIOIN</name>
<organism evidence="3 4">
    <name type="scientific">Ciona intestinalis</name>
    <name type="common">Transparent sea squirt</name>
    <name type="synonym">Ascidia intestinalis</name>
    <dbReference type="NCBI Taxonomy" id="7719"/>
    <lineage>
        <taxon>Eukaryota</taxon>
        <taxon>Metazoa</taxon>
        <taxon>Chordata</taxon>
        <taxon>Tunicata</taxon>
        <taxon>Ascidiacea</taxon>
        <taxon>Phlebobranchia</taxon>
        <taxon>Cionidae</taxon>
        <taxon>Ciona</taxon>
    </lineage>
</organism>
<comment type="similarity">
    <text evidence="1">Belongs to the FAM227 family.</text>
</comment>
<protein>
    <submittedName>
        <fullName evidence="3">Uncharacterized protein</fullName>
    </submittedName>
</protein>
<reference evidence="3" key="2">
    <citation type="journal article" date="2008" name="Genome Biol.">
        <title>Improved genome assembly and evidence-based global gene model set for the chordate Ciona intestinalis: new insight into intron and operon populations.</title>
        <authorList>
            <person name="Satou Y."/>
            <person name="Mineta K."/>
            <person name="Ogasawara M."/>
            <person name="Sasakura Y."/>
            <person name="Shoguchi E."/>
            <person name="Ueno K."/>
            <person name="Yamada L."/>
            <person name="Matsumoto J."/>
            <person name="Wasserscheid J."/>
            <person name="Dewar K."/>
            <person name="Wiley G.B."/>
            <person name="Macmil S.L."/>
            <person name="Roe B.A."/>
            <person name="Zeller R.W."/>
            <person name="Hastings K.E."/>
            <person name="Lemaire P."/>
            <person name="Lindquist E."/>
            <person name="Endo T."/>
            <person name="Hotta K."/>
            <person name="Inaba K."/>
        </authorList>
    </citation>
    <scope>NUCLEOTIDE SEQUENCE [LARGE SCALE GENOMIC DNA]</scope>
    <source>
        <strain evidence="3">wild type</strain>
    </source>
</reference>
<dbReference type="Ensembl" id="ENSCINT00000006888.3">
    <property type="protein sequence ID" value="ENSCINP00000006888.3"/>
    <property type="gene ID" value="ENSCING00000003366.3"/>
</dbReference>
<reference evidence="3" key="3">
    <citation type="submission" date="2025-08" db="UniProtKB">
        <authorList>
            <consortium name="Ensembl"/>
        </authorList>
    </citation>
    <scope>IDENTIFICATION</scope>
</reference>
<dbReference type="PANTHER" id="PTHR33560">
    <property type="entry name" value="PROTEIN FAM227B"/>
    <property type="match status" value="1"/>
</dbReference>
<dbReference type="HOGENOM" id="CLU_1834444_0_0_1"/>